<keyword evidence="10 22" id="KW-0460">Magnesium</keyword>
<evidence type="ECO:0000256" key="1">
    <source>
        <dbReference type="ARBA" id="ARBA00001946"/>
    </source>
</evidence>
<evidence type="ECO:0000256" key="4">
    <source>
        <dbReference type="ARBA" id="ARBA00022448"/>
    </source>
</evidence>
<feature type="transmembrane region" description="Helical" evidence="23">
    <location>
        <begin position="1306"/>
        <end position="1326"/>
    </location>
</feature>
<evidence type="ECO:0000256" key="16">
    <source>
        <dbReference type="ARBA" id="ARBA00049128"/>
    </source>
</evidence>
<feature type="binding site" evidence="21">
    <location>
        <position position="987"/>
    </location>
    <ligand>
        <name>ATP</name>
        <dbReference type="ChEBI" id="CHEBI:30616"/>
    </ligand>
</feature>
<feature type="active site" description="4-aspartylphosphate intermediate" evidence="20">
    <location>
        <position position="666"/>
    </location>
</feature>
<dbReference type="Pfam" id="PF13246">
    <property type="entry name" value="Cation_ATPase"/>
    <property type="match status" value="1"/>
</dbReference>
<feature type="transmembrane region" description="Helical" evidence="23">
    <location>
        <begin position="209"/>
        <end position="226"/>
    </location>
</feature>
<dbReference type="Gene3D" id="3.40.1110.10">
    <property type="entry name" value="Calcium-transporting ATPase, cytoplasmic domain N"/>
    <property type="match status" value="1"/>
</dbReference>
<dbReference type="GO" id="GO:0016887">
    <property type="term" value="F:ATP hydrolysis activity"/>
    <property type="evidence" value="ECO:0007669"/>
    <property type="project" value="InterPro"/>
</dbReference>
<comment type="caution">
    <text evidence="27">The sequence shown here is derived from an EMBL/GenBank/DDBJ whole genome shotgun (WGS) entry which is preliminary data.</text>
</comment>
<keyword evidence="12 23" id="KW-1133">Transmembrane helix</keyword>
<feature type="domain" description="P-type ATPase C-terminal" evidence="26">
    <location>
        <begin position="1153"/>
        <end position="1402"/>
    </location>
</feature>
<feature type="binding site" evidence="22">
    <location>
        <position position="1131"/>
    </location>
    <ligand>
        <name>Mg(2+)</name>
        <dbReference type="ChEBI" id="CHEBI:18420"/>
    </ligand>
</feature>
<evidence type="ECO:0000256" key="18">
    <source>
        <dbReference type="ARBA" id="ARBA00051303"/>
    </source>
</evidence>
<dbReference type="Pfam" id="PF16212">
    <property type="entry name" value="PhoLip_ATPase_C"/>
    <property type="match status" value="1"/>
</dbReference>
<dbReference type="Proteomes" id="UP001377567">
    <property type="component" value="Unassembled WGS sequence"/>
</dbReference>
<dbReference type="EMBL" id="BTGD01000005">
    <property type="protein sequence ID" value="GMM55559.1"/>
    <property type="molecule type" value="Genomic_DNA"/>
</dbReference>
<feature type="binding site" evidence="21">
    <location>
        <position position="906"/>
    </location>
    <ligand>
        <name>ATP</name>
        <dbReference type="ChEBI" id="CHEBI:30616"/>
    </ligand>
</feature>
<evidence type="ECO:0000256" key="20">
    <source>
        <dbReference type="PIRSR" id="PIRSR606539-1"/>
    </source>
</evidence>
<dbReference type="GO" id="GO:0140346">
    <property type="term" value="F:phosphatidylserine flippase activity"/>
    <property type="evidence" value="ECO:0007669"/>
    <property type="project" value="UniProtKB-ARBA"/>
</dbReference>
<comment type="catalytic activity">
    <reaction evidence="16">
        <text>a 1,2-diacyl-sn-glycero-3-phosphoethanolamine(out) + ATP + H2O = a 1,2-diacyl-sn-glycero-3-phosphoethanolamine(in) + ADP + phosphate + H(+)</text>
        <dbReference type="Rhea" id="RHEA:66132"/>
        <dbReference type="ChEBI" id="CHEBI:15377"/>
        <dbReference type="ChEBI" id="CHEBI:15378"/>
        <dbReference type="ChEBI" id="CHEBI:30616"/>
        <dbReference type="ChEBI" id="CHEBI:43474"/>
        <dbReference type="ChEBI" id="CHEBI:64612"/>
        <dbReference type="ChEBI" id="CHEBI:456216"/>
    </reaction>
    <physiologicalReaction direction="left-to-right" evidence="16">
        <dbReference type="Rhea" id="RHEA:66133"/>
    </physiologicalReaction>
</comment>
<evidence type="ECO:0000256" key="10">
    <source>
        <dbReference type="ARBA" id="ARBA00022842"/>
    </source>
</evidence>
<dbReference type="InterPro" id="IPR006539">
    <property type="entry name" value="P-type_ATPase_IV"/>
</dbReference>
<dbReference type="SUPFAM" id="SSF81653">
    <property type="entry name" value="Calcium ATPase, transduction domain A"/>
    <property type="match status" value="1"/>
</dbReference>
<dbReference type="GO" id="GO:1990531">
    <property type="term" value="C:phospholipid-translocating ATPase complex"/>
    <property type="evidence" value="ECO:0007669"/>
    <property type="project" value="UniProtKB-ARBA"/>
</dbReference>
<dbReference type="NCBIfam" id="TIGR01652">
    <property type="entry name" value="ATPase-Plipid"/>
    <property type="match status" value="1"/>
</dbReference>
<feature type="transmembrane region" description="Helical" evidence="23">
    <location>
        <begin position="232"/>
        <end position="251"/>
    </location>
</feature>
<evidence type="ECO:0000256" key="5">
    <source>
        <dbReference type="ARBA" id="ARBA00022475"/>
    </source>
</evidence>
<dbReference type="InterPro" id="IPR036412">
    <property type="entry name" value="HAD-like_sf"/>
</dbReference>
<gene>
    <name evidence="27" type="ORF">DAKH74_021750</name>
</gene>
<dbReference type="InterPro" id="IPR023214">
    <property type="entry name" value="HAD_sf"/>
</dbReference>
<evidence type="ECO:0000256" key="19">
    <source>
        <dbReference type="ARBA" id="ARBA00052223"/>
    </source>
</evidence>
<dbReference type="SUPFAM" id="SSF56784">
    <property type="entry name" value="HAD-like"/>
    <property type="match status" value="1"/>
</dbReference>
<dbReference type="GO" id="GO:0000287">
    <property type="term" value="F:magnesium ion binding"/>
    <property type="evidence" value="ECO:0007669"/>
    <property type="project" value="UniProtKB-UniRule"/>
</dbReference>
<feature type="transmembrane region" description="Helical" evidence="23">
    <location>
        <begin position="1267"/>
        <end position="1286"/>
    </location>
</feature>
<evidence type="ECO:0000256" key="9">
    <source>
        <dbReference type="ARBA" id="ARBA00022840"/>
    </source>
</evidence>
<comment type="cofactor">
    <cofactor evidence="1 22">
        <name>Mg(2+)</name>
        <dbReference type="ChEBI" id="CHEBI:18420"/>
    </cofactor>
</comment>
<dbReference type="Pfam" id="PF16209">
    <property type="entry name" value="PhoLip_ATPase_N"/>
    <property type="match status" value="1"/>
</dbReference>
<feature type="region of interest" description="Disordered" evidence="24">
    <location>
        <begin position="1"/>
        <end position="62"/>
    </location>
</feature>
<dbReference type="Gene3D" id="3.40.50.1000">
    <property type="entry name" value="HAD superfamily/HAD-like"/>
    <property type="match status" value="1"/>
</dbReference>
<evidence type="ECO:0000256" key="7">
    <source>
        <dbReference type="ARBA" id="ARBA00022723"/>
    </source>
</evidence>
<evidence type="ECO:0000313" key="27">
    <source>
        <dbReference type="EMBL" id="GMM55559.1"/>
    </source>
</evidence>
<feature type="binding site" evidence="22">
    <location>
        <position position="666"/>
    </location>
    <ligand>
        <name>Mg(2+)</name>
        <dbReference type="ChEBI" id="CHEBI:18420"/>
    </ligand>
</feature>
<keyword evidence="4" id="KW-0813">Transport</keyword>
<keyword evidence="28" id="KW-1185">Reference proteome</keyword>
<evidence type="ECO:0000256" key="11">
    <source>
        <dbReference type="ARBA" id="ARBA00022967"/>
    </source>
</evidence>
<dbReference type="CDD" id="cd02073">
    <property type="entry name" value="P-type_ATPase_APLT_Dnf-like"/>
    <property type="match status" value="1"/>
</dbReference>
<feature type="binding site" evidence="21">
    <location>
        <position position="1131"/>
    </location>
    <ligand>
        <name>ATP</name>
        <dbReference type="ChEBI" id="CHEBI:30616"/>
    </ligand>
</feature>
<feature type="binding site" evidence="21">
    <location>
        <position position="988"/>
    </location>
    <ligand>
        <name>ATP</name>
        <dbReference type="ChEBI" id="CHEBI:30616"/>
    </ligand>
</feature>
<feature type="domain" description="P-type ATPase N-terminal" evidence="25">
    <location>
        <begin position="179"/>
        <end position="224"/>
    </location>
</feature>
<comment type="catalytic activity">
    <reaction evidence="15 23">
        <text>ATP + H2O + phospholipidSide 1 = ADP + phosphate + phospholipidSide 2.</text>
        <dbReference type="EC" id="7.6.2.1"/>
    </reaction>
</comment>
<evidence type="ECO:0000256" key="6">
    <source>
        <dbReference type="ARBA" id="ARBA00022692"/>
    </source>
</evidence>
<protein>
    <recommendedName>
        <fullName evidence="23">Phospholipid-transporting ATPase</fullName>
        <ecNumber evidence="23">7.6.2.1</ecNumber>
    </recommendedName>
</protein>
<dbReference type="GO" id="GO:0140351">
    <property type="term" value="F:glycosylceramide flippase activity"/>
    <property type="evidence" value="ECO:0007669"/>
    <property type="project" value="UniProtKB-ARBA"/>
</dbReference>
<feature type="transmembrane region" description="Helical" evidence="23">
    <location>
        <begin position="1374"/>
        <end position="1393"/>
    </location>
</feature>
<feature type="transmembrane region" description="Helical" evidence="23">
    <location>
        <begin position="1216"/>
        <end position="1237"/>
    </location>
</feature>
<dbReference type="InterPro" id="IPR001757">
    <property type="entry name" value="P_typ_ATPase"/>
</dbReference>
<dbReference type="GO" id="GO:0070867">
    <property type="term" value="C:mating projection tip membrane"/>
    <property type="evidence" value="ECO:0007669"/>
    <property type="project" value="UniProtKB-ARBA"/>
</dbReference>
<dbReference type="EC" id="7.6.2.1" evidence="23"/>
<dbReference type="InterPro" id="IPR044492">
    <property type="entry name" value="P_typ_ATPase_HD_dom"/>
</dbReference>
<dbReference type="SFLD" id="SFLDS00003">
    <property type="entry name" value="Haloacid_Dehalogenase"/>
    <property type="match status" value="1"/>
</dbReference>
<evidence type="ECO:0000256" key="23">
    <source>
        <dbReference type="RuleBase" id="RU362033"/>
    </source>
</evidence>
<reference evidence="27 28" key="1">
    <citation type="journal article" date="2023" name="Elife">
        <title>Identification of key yeast species and microbe-microbe interactions impacting larval growth of Drosophila in the wild.</title>
        <authorList>
            <person name="Mure A."/>
            <person name="Sugiura Y."/>
            <person name="Maeda R."/>
            <person name="Honda K."/>
            <person name="Sakurai N."/>
            <person name="Takahashi Y."/>
            <person name="Watada M."/>
            <person name="Katoh T."/>
            <person name="Gotoh A."/>
            <person name="Gotoh Y."/>
            <person name="Taniguchi I."/>
            <person name="Nakamura K."/>
            <person name="Hayashi T."/>
            <person name="Katayama T."/>
            <person name="Uemura T."/>
            <person name="Hattori Y."/>
        </authorList>
    </citation>
    <scope>NUCLEOTIDE SEQUENCE [LARGE SCALE GENOMIC DNA]</scope>
    <source>
        <strain evidence="27 28">KH-74</strain>
    </source>
</reference>
<evidence type="ECO:0000259" key="25">
    <source>
        <dbReference type="Pfam" id="PF16209"/>
    </source>
</evidence>
<keyword evidence="13" id="KW-0445">Lipid transport</keyword>
<dbReference type="PANTHER" id="PTHR24092">
    <property type="entry name" value="PROBABLE PHOSPHOLIPID-TRANSPORTING ATPASE"/>
    <property type="match status" value="1"/>
</dbReference>
<evidence type="ECO:0000256" key="15">
    <source>
        <dbReference type="ARBA" id="ARBA00034036"/>
    </source>
</evidence>
<proteinExistence type="inferred from homology"/>
<dbReference type="SFLD" id="SFLDG00002">
    <property type="entry name" value="C1.7:_P-type_atpase_like"/>
    <property type="match status" value="1"/>
</dbReference>
<dbReference type="PROSITE" id="PS00154">
    <property type="entry name" value="ATPASE_E1_E2"/>
    <property type="match status" value="1"/>
</dbReference>
<feature type="binding site" evidence="21">
    <location>
        <position position="667"/>
    </location>
    <ligand>
        <name>ATP</name>
        <dbReference type="ChEBI" id="CHEBI:30616"/>
    </ligand>
</feature>
<feature type="binding site" evidence="21">
    <location>
        <position position="1101"/>
    </location>
    <ligand>
        <name>ATP</name>
        <dbReference type="ChEBI" id="CHEBI:30616"/>
    </ligand>
</feature>
<feature type="binding site" evidence="21">
    <location>
        <position position="841"/>
    </location>
    <ligand>
        <name>ATP</name>
        <dbReference type="ChEBI" id="CHEBI:30616"/>
    </ligand>
</feature>
<evidence type="ECO:0000256" key="21">
    <source>
        <dbReference type="PIRSR" id="PIRSR606539-2"/>
    </source>
</evidence>
<organism evidence="27 28">
    <name type="scientific">Maudiozyma humilis</name>
    <name type="common">Sour dough yeast</name>
    <name type="synonym">Kazachstania humilis</name>
    <dbReference type="NCBI Taxonomy" id="51915"/>
    <lineage>
        <taxon>Eukaryota</taxon>
        <taxon>Fungi</taxon>
        <taxon>Dikarya</taxon>
        <taxon>Ascomycota</taxon>
        <taxon>Saccharomycotina</taxon>
        <taxon>Saccharomycetes</taxon>
        <taxon>Saccharomycetales</taxon>
        <taxon>Saccharomycetaceae</taxon>
        <taxon>Maudiozyma</taxon>
    </lineage>
</organism>
<dbReference type="GO" id="GO:0005524">
    <property type="term" value="F:ATP binding"/>
    <property type="evidence" value="ECO:0007669"/>
    <property type="project" value="UniProtKB-UniRule"/>
</dbReference>
<evidence type="ECO:0000256" key="3">
    <source>
        <dbReference type="ARBA" id="ARBA00008109"/>
    </source>
</evidence>
<evidence type="ECO:0000313" key="28">
    <source>
        <dbReference type="Proteomes" id="UP001377567"/>
    </source>
</evidence>
<dbReference type="InterPro" id="IPR032630">
    <property type="entry name" value="P_typ_ATPase_c"/>
</dbReference>
<dbReference type="Gene3D" id="2.70.150.10">
    <property type="entry name" value="Calcium-transporting ATPase, cytoplasmic transduction domain A"/>
    <property type="match status" value="1"/>
</dbReference>
<keyword evidence="14 23" id="KW-0472">Membrane</keyword>
<evidence type="ECO:0000256" key="13">
    <source>
        <dbReference type="ARBA" id="ARBA00023055"/>
    </source>
</evidence>
<keyword evidence="9 21" id="KW-0067">ATP-binding</keyword>
<dbReference type="InterPro" id="IPR008250">
    <property type="entry name" value="ATPase_P-typ_transduc_dom_A_sf"/>
</dbReference>
<feature type="binding site" evidence="22">
    <location>
        <position position="1127"/>
    </location>
    <ligand>
        <name>Mg(2+)</name>
        <dbReference type="ChEBI" id="CHEBI:18420"/>
    </ligand>
</feature>
<dbReference type="SUPFAM" id="SSF81660">
    <property type="entry name" value="Metal cation-transporting ATPase, ATP-binding domain N"/>
    <property type="match status" value="1"/>
</dbReference>
<dbReference type="InterPro" id="IPR023299">
    <property type="entry name" value="ATPase_P-typ_cyto_dom_N"/>
</dbReference>
<keyword evidence="6 23" id="KW-0812">Transmembrane</keyword>
<dbReference type="GO" id="GO:0006897">
    <property type="term" value="P:endocytosis"/>
    <property type="evidence" value="ECO:0007669"/>
    <property type="project" value="UniProtKB-ARBA"/>
</dbReference>
<keyword evidence="5" id="KW-1003">Cell membrane</keyword>
<feature type="compositionally biased region" description="Polar residues" evidence="24">
    <location>
        <begin position="82"/>
        <end position="92"/>
    </location>
</feature>
<feature type="transmembrane region" description="Helical" evidence="23">
    <location>
        <begin position="1333"/>
        <end position="1354"/>
    </location>
</feature>
<keyword evidence="7 22" id="KW-0479">Metal-binding</keyword>
<dbReference type="PANTHER" id="PTHR24092:SF180">
    <property type="entry name" value="PHOSPHOLIPID-TRANSPORTING ATPASE DNF1-RELATED"/>
    <property type="match status" value="1"/>
</dbReference>
<dbReference type="FunFam" id="3.40.1110.10:FF:000048">
    <property type="entry name" value="Phospholipid-transporting ATPase"/>
    <property type="match status" value="1"/>
</dbReference>
<evidence type="ECO:0000256" key="22">
    <source>
        <dbReference type="PIRSR" id="PIRSR606539-3"/>
    </source>
</evidence>
<dbReference type="SUPFAM" id="SSF81665">
    <property type="entry name" value="Calcium ATPase, transmembrane domain M"/>
    <property type="match status" value="1"/>
</dbReference>
<dbReference type="GO" id="GO:0099040">
    <property type="term" value="P:ceramide translocation"/>
    <property type="evidence" value="ECO:0007669"/>
    <property type="project" value="UniProtKB-ARBA"/>
</dbReference>
<comment type="similarity">
    <text evidence="3 23">Belongs to the cation transport ATPase (P-type) (TC 3.A.3) family. Type IV subfamily.</text>
</comment>
<feature type="binding site" evidence="21">
    <location>
        <position position="668"/>
    </location>
    <ligand>
        <name>ATP</name>
        <dbReference type="ChEBI" id="CHEBI:30616"/>
    </ligand>
</feature>
<dbReference type="SFLD" id="SFLDF00027">
    <property type="entry name" value="p-type_atpase"/>
    <property type="match status" value="1"/>
</dbReference>
<sequence>MTGMHNTPPDTPRNVMSPFDDSYRLESSGSLGQPQAAPRRSSSGSNSNSGSFGDDHSFGKTPKMATDAAKFESVEMFEHANDLSTSNLQNEASGDDPVPTKRMRFATTRRGMSRKINMGIDRSKTVKWAHDNLKEVFRDEKNIDEAEDAARRNRASEQRRVFFNLPLPQDMLDEEGRPASAYPRNKIRTTKYTPLSFFPKNIFNQFKNFANVYFLVLIILGAFQIFGVPSPGLSAVPLIVIVILTALKDGFEDSRRTILDMEVNNTKTHILTGVDNANVPIDNVSLWRKFKKANTRVLFRFFQWIGEHFTATGKEARKQRKMRELRMKKAGRAMPRNSLESFPSFRGSADYPRTSLDFVRPSLEYDNAPGVEAAEGSTLVDPSMPVRPDCKFKKNYWKNVRVGDVIRVHNNDEIPADIILLSSSDADGGCYVETKNLDGETNLKVRQSLKCSSAIRTSRDITRTKFWIESEGPHANLYLYQGNMRWTDPATGTLNTEPMSISNMLLRGCTLRNTKWAMGVVVFTGDDTKIMLNSGVTPTKKSRISRELNLSVLFNFAFLFILCLIAGCVNGAYYKTNNVSRDFFEFGTIAGNPTTNGFVSFWVAVILYQSLVPISLYISIEIIKTAQAIFIYLDVLLYNAKLDYPCTPKSWNISDDLGQIEYIFSDKTGTLTQNVMEFKKCTINGVSYGRAYTEALAGLRKRQGIDTEEEGQREREGIRIDRSEMIDKLQAIFDNSQFDPERLTFVSKEFAFDMDGASGDTQKKCCEHFMLALALCHTVLVEKDEKDPNRLDLQAQSPDEAALVTTARDVGFALVERRKESVVLEVKGALQEFEILNILEFNSTRKRMSCIIKLPPVDEKSEPRALLICKGADTIVYSRLDPSQNDESLLEKTALHLEQYATEGLRTLCVAQREISWKEYQAWSEKYKVAAEALVDREGELDKVSELIERDLILIGGTAIEDRLQDGVPDSIALLAEAGIKLWVLTGDKIETAINIGFSCNVLNTDMELLVIKSGGEDVADIGHTPETVVMGLTTKYLKERFNMTGSEEELEQAKKDHDVPKSDFAVIIDGEALKIALTGPEMRRKFLLLCKNCKAVLCCRVSPAQKAAVVKLVKTSLDVMTLAIGDGSNDVAMIQSADIGVGIAGEEGRQAVMCSDFAIGQFRYLTRLLLVHGRWCYKRLAEMIPQFFYKNLIFTMALFWYGVHNDFDGSYLFEFTYLTFYNLAFTSVPVILLGVLDQDVSDKISLIVPELYRSGILRLDWNQTKFLWYMVDGLYQSVICYFFPYLVYRRNGIVTNNGLGLDHRFYVGVPVTGIAVIACNVYVLMGQRRWDWFTGLFIILSIAVYFGWTGIWSSSLNSYEFFKSADRVYSMPSFWAVLVIGIFFCLVPRFTFNAVQQMTAPSDVDIVKEMWADGAYDMYPADYDPTDPAQRKIARSFPRASEQYYKGDSESGVARGHGHVHGDNYGASSESVIVEEIPMDTLDKENDKRYYGDSLGPLRPSMQISRHSMGGSGAANVAGPRTSLERTRADMLAANQLDNRYSVERARVSLDLPGVTHAAALMKQRSRQD</sequence>
<comment type="subcellular location">
    <subcellularLocation>
        <location evidence="2">Cell membrane</location>
        <topology evidence="2">Multi-pass membrane protein</topology>
    </subcellularLocation>
    <subcellularLocation>
        <location evidence="23">Membrane</location>
        <topology evidence="23">Multi-pass membrane protein</topology>
    </subcellularLocation>
</comment>
<feature type="transmembrane region" description="Helical" evidence="23">
    <location>
        <begin position="550"/>
        <end position="574"/>
    </location>
</feature>
<dbReference type="GO" id="GO:0007163">
    <property type="term" value="P:establishment or maintenance of cell polarity"/>
    <property type="evidence" value="ECO:0007669"/>
    <property type="project" value="UniProtKB-ARBA"/>
</dbReference>
<feature type="binding site" evidence="21">
    <location>
        <position position="1107"/>
    </location>
    <ligand>
        <name>ATP</name>
        <dbReference type="ChEBI" id="CHEBI:30616"/>
    </ligand>
</feature>
<feature type="binding site" evidence="21">
    <location>
        <position position="666"/>
    </location>
    <ligand>
        <name>ATP</name>
        <dbReference type="ChEBI" id="CHEBI:30616"/>
    </ligand>
</feature>
<dbReference type="PRINTS" id="PR00119">
    <property type="entry name" value="CATATPASE"/>
</dbReference>
<evidence type="ECO:0000256" key="14">
    <source>
        <dbReference type="ARBA" id="ARBA00023136"/>
    </source>
</evidence>
<feature type="binding site" evidence="21">
    <location>
        <position position="986"/>
    </location>
    <ligand>
        <name>ATP</name>
        <dbReference type="ChEBI" id="CHEBI:30616"/>
    </ligand>
</feature>
<evidence type="ECO:0000256" key="8">
    <source>
        <dbReference type="ARBA" id="ARBA00022741"/>
    </source>
</evidence>
<feature type="region of interest" description="Disordered" evidence="24">
    <location>
        <begin position="81"/>
        <end position="101"/>
    </location>
</feature>
<feature type="transmembrane region" description="Helical" evidence="23">
    <location>
        <begin position="599"/>
        <end position="620"/>
    </location>
</feature>
<evidence type="ECO:0000256" key="2">
    <source>
        <dbReference type="ARBA" id="ARBA00004651"/>
    </source>
</evidence>
<feature type="binding site" evidence="22">
    <location>
        <position position="668"/>
    </location>
    <ligand>
        <name>Mg(2+)</name>
        <dbReference type="ChEBI" id="CHEBI:18420"/>
    </ligand>
</feature>
<comment type="catalytic activity">
    <reaction evidence="18">
        <text>a 1,2-diacyl-sn-glycero-3-phospho-L-serine(out) + ATP + H2O = a 1,2-diacyl-sn-glycero-3-phospho-L-serine(in) + ADP + phosphate + H(+)</text>
        <dbReference type="Rhea" id="RHEA:38567"/>
        <dbReference type="ChEBI" id="CHEBI:15377"/>
        <dbReference type="ChEBI" id="CHEBI:15378"/>
        <dbReference type="ChEBI" id="CHEBI:30616"/>
        <dbReference type="ChEBI" id="CHEBI:43474"/>
        <dbReference type="ChEBI" id="CHEBI:57262"/>
        <dbReference type="ChEBI" id="CHEBI:456216"/>
    </reaction>
    <physiologicalReaction direction="left-to-right" evidence="18">
        <dbReference type="Rhea" id="RHEA:38568"/>
    </physiologicalReaction>
</comment>
<evidence type="ECO:0000256" key="17">
    <source>
        <dbReference type="ARBA" id="ARBA00050913"/>
    </source>
</evidence>
<evidence type="ECO:0000256" key="24">
    <source>
        <dbReference type="SAM" id="MobiDB-lite"/>
    </source>
</evidence>
<feature type="compositionally biased region" description="Low complexity" evidence="24">
    <location>
        <begin position="41"/>
        <end position="52"/>
    </location>
</feature>
<dbReference type="FunFam" id="3.40.50.1000:FF:000108">
    <property type="entry name" value="Phospholipid-transporting ATPase"/>
    <property type="match status" value="1"/>
</dbReference>
<dbReference type="InterPro" id="IPR032631">
    <property type="entry name" value="P-type_ATPase_N"/>
</dbReference>
<feature type="transmembrane region" description="Helical" evidence="23">
    <location>
        <begin position="1188"/>
        <end position="1204"/>
    </location>
</feature>
<keyword evidence="11 23" id="KW-1278">Translocase</keyword>
<keyword evidence="8 21" id="KW-0547">Nucleotide-binding</keyword>
<comment type="catalytic activity">
    <reaction evidence="19">
        <text>a 1,2-diacyl-sn-glycero-3-phosphocholine(out) + ATP + H2O = a 1,2-diacyl-sn-glycero-3-phosphocholine(in) + ADP + phosphate + H(+)</text>
        <dbReference type="Rhea" id="RHEA:38583"/>
        <dbReference type="ChEBI" id="CHEBI:15377"/>
        <dbReference type="ChEBI" id="CHEBI:15378"/>
        <dbReference type="ChEBI" id="CHEBI:30616"/>
        <dbReference type="ChEBI" id="CHEBI:43474"/>
        <dbReference type="ChEBI" id="CHEBI:57643"/>
        <dbReference type="ChEBI" id="CHEBI:456216"/>
    </reaction>
    <physiologicalReaction direction="left-to-right" evidence="19">
        <dbReference type="Rhea" id="RHEA:38584"/>
    </physiologicalReaction>
</comment>
<evidence type="ECO:0000256" key="12">
    <source>
        <dbReference type="ARBA" id="ARBA00022989"/>
    </source>
</evidence>
<feature type="binding site" evidence="21">
    <location>
        <position position="800"/>
    </location>
    <ligand>
        <name>ATP</name>
        <dbReference type="ChEBI" id="CHEBI:30616"/>
    </ligand>
</feature>
<name>A0AAV5RV81_MAUHU</name>
<evidence type="ECO:0000259" key="26">
    <source>
        <dbReference type="Pfam" id="PF16212"/>
    </source>
</evidence>
<comment type="catalytic activity">
    <reaction evidence="17">
        <text>a beta-D-glucosyl-(1&lt;-&gt;1')-N-acylsphing-4-enine(out) + ATP + H2O = a beta-D-glucosyl-(1&lt;-&gt;1')-N-acylsphing-4-enine(in) + ADP + phosphate + H(+)</text>
        <dbReference type="Rhea" id="RHEA:66036"/>
        <dbReference type="ChEBI" id="CHEBI:15377"/>
        <dbReference type="ChEBI" id="CHEBI:15378"/>
        <dbReference type="ChEBI" id="CHEBI:22801"/>
        <dbReference type="ChEBI" id="CHEBI:30616"/>
        <dbReference type="ChEBI" id="CHEBI:43474"/>
        <dbReference type="ChEBI" id="CHEBI:456216"/>
    </reaction>
    <physiologicalReaction direction="left-to-right" evidence="17">
        <dbReference type="Rhea" id="RHEA:66037"/>
    </physiologicalReaction>
</comment>
<dbReference type="InterPro" id="IPR018303">
    <property type="entry name" value="ATPase_P-typ_P_site"/>
</dbReference>
<dbReference type="InterPro" id="IPR023298">
    <property type="entry name" value="ATPase_P-typ_TM_dom_sf"/>
</dbReference>
<accession>A0AAV5RV81</accession>
<dbReference type="FunFam" id="3.40.50.1000:FF:000001">
    <property type="entry name" value="Phospholipid-transporting ATPase IC"/>
    <property type="match status" value="1"/>
</dbReference>
<dbReference type="NCBIfam" id="TIGR01494">
    <property type="entry name" value="ATPase_P-type"/>
    <property type="match status" value="2"/>
</dbReference>
<feature type="binding site" evidence="21">
    <location>
        <position position="870"/>
    </location>
    <ligand>
        <name>ATP</name>
        <dbReference type="ChEBI" id="CHEBI:30616"/>
    </ligand>
</feature>
<feature type="binding site" evidence="21">
    <location>
        <position position="1130"/>
    </location>
    <ligand>
        <name>ATP</name>
        <dbReference type="ChEBI" id="CHEBI:30616"/>
    </ligand>
</feature>